<dbReference type="GO" id="GO:0022857">
    <property type="term" value="F:transmembrane transporter activity"/>
    <property type="evidence" value="ECO:0007669"/>
    <property type="project" value="TreeGrafter"/>
</dbReference>
<feature type="domain" description="ABC3 transporter permease C-terminal" evidence="9">
    <location>
        <begin position="2473"/>
        <end position="2592"/>
    </location>
</feature>
<keyword evidence="3 8" id="KW-0812">Transmembrane</keyword>
<gene>
    <name evidence="10" type="ordered locus">MYPU_7740</name>
</gene>
<comment type="subcellular location">
    <subcellularLocation>
        <location evidence="1">Cell membrane</location>
        <topology evidence="1">Multi-pass membrane protein</topology>
    </subcellularLocation>
</comment>
<dbReference type="EMBL" id="AL445565">
    <property type="protein sequence ID" value="CAC13947.1"/>
    <property type="molecule type" value="Genomic_DNA"/>
</dbReference>
<feature type="transmembrane region" description="Helical" evidence="8">
    <location>
        <begin position="1738"/>
        <end position="1762"/>
    </location>
</feature>
<keyword evidence="11" id="KW-1185">Reference proteome</keyword>
<evidence type="ECO:0000256" key="7">
    <source>
        <dbReference type="SAM" id="Coils"/>
    </source>
</evidence>
<dbReference type="GO" id="GO:0005886">
    <property type="term" value="C:plasma membrane"/>
    <property type="evidence" value="ECO:0007669"/>
    <property type="project" value="UniProtKB-SubCell"/>
</dbReference>
<feature type="transmembrane region" description="Helical" evidence="8">
    <location>
        <begin position="29"/>
        <end position="49"/>
    </location>
</feature>
<proteinExistence type="inferred from homology"/>
<dbReference type="InterPro" id="IPR003838">
    <property type="entry name" value="ABC3_permease_C"/>
</dbReference>
<evidence type="ECO:0000256" key="3">
    <source>
        <dbReference type="ARBA" id="ARBA00022692"/>
    </source>
</evidence>
<reference evidence="10 11" key="1">
    <citation type="journal article" date="2001" name="Nucleic Acids Res.">
        <title>The complete genome sequence of the murine respiratory pathogen Mycoplasma pulmonis.</title>
        <authorList>
            <person name="Chambaud I."/>
            <person name="Heilig R."/>
            <person name="Ferris S."/>
            <person name="Barbe V."/>
            <person name="Samson D."/>
            <person name="Galisson F."/>
            <person name="Moszer I."/>
            <person name="Dybvig K."/>
            <person name="Wroblewski H."/>
            <person name="Viari A."/>
            <person name="Rocha E.P.C."/>
            <person name="Blanchard A."/>
        </authorList>
    </citation>
    <scope>NUCLEOTIDE SEQUENCE [LARGE SCALE GENOMIC DNA]</scope>
    <source>
        <strain evidence="10 11">UAB CTIP</strain>
    </source>
</reference>
<feature type="transmembrane region" description="Helical" evidence="8">
    <location>
        <begin position="2562"/>
        <end position="2587"/>
    </location>
</feature>
<evidence type="ECO:0000256" key="5">
    <source>
        <dbReference type="ARBA" id="ARBA00023136"/>
    </source>
</evidence>
<sequence>MVKLLTFCKRRFMFKILKEVFKSLAHNKVTVIGLSILVFLTSGIFTLLFDVKNSYQRQFDSYSKISKNHDLTVDLDSKTNGKIPSSGIYNKAIEEYKLSNPNQEKKKILDFSSNYILASKYLEQNDPNLNSLYIKASYLENLYNNTVVDSRIAIDKNKNSITFLSDQTHIPLYELKSNGDFVQKQVENVIKKDTKFTFDSPFFLREIAEIKNKANDNDFLASIGGIYLNLKTKQATVSLLKSIEWRNRKELYVLSSDQVAKILGFSKNNVSGFYEYDKSIQVDQSLPTIASEDVENKKTNINWGTKVYGSFSFPFVSDTEEIKQNSNKHFNPQKGYEVALDSEIIKTYQNEVFFKRHKYTLNYPHPDWNGTTKEAIEQILADAEKSKKFKSFSYWEKRQVIKINGKNHSEFEEVINTLELIKDLKKVNPSTQDLAIYTIKSIENFSDEQIRESNFLHNLSNKRIENQRTNEIIDLSNSITKQNVIDKVSELAGKESLGLRQTISIDSVSEQSERQTFHFVNTGDKDNVINGIKQNVGRLYDEHFNPSKLNTLESNDTNFFRSEEIPSSESGKITTKILDNFHVDKNFLIVDLLYKDISYVDLNGSYRTSNQKIVLIKNVNEEKKFSEGIVKIDNSYYHTILDNNKFILDIKKPLTKDELDLFFIEKNKTISSTKVGDTWARPLDSNKSKIALPFIFRAPRSDVIKEINNQGTFELFLDSIYEAFRKSDLVTRGFISKANLDKMYGPFKRALYNNKFHSVLSSGSINSNIYFKMFFDWISEINKENGNTFFNDVILDFTKELKRQIKEGGATTQQQKDFIVREFKKFDKIFGSLSTTGKLFSALFLNLEVYDIFTYIKDPVKFIEGFEEVIKSIDFTKATSEIGLWYEQNWQKHDQNNKYILLSEIDVLLSILDSADQNKVRLGMGKIVSEIDFNKFLNPEEQDSIYSRFKKIHGENQDVKNFFNKLDGSKEGQEKYSNVSKGLVELISFLDIKSFVARLKQNSEFKLLPKIPNNPKEYKTNSISSKNLWASFLDSIFHGQSDENGVNLGINNDAKIKSILVEMFNISDAGEFLKISDKPLYIPSFKDDKKVGLGDLSVLQSLPQLFASQVDKSKEVFTQLEILNQLDQIKNSLLQNRNLSESQVELLKKYLPLEQDFNFEDKNNVIEHIDANYLLTNQFRFNSTNSSLVNFSTIAKRLLDAPSNHEAYNLASKQLKDSLGSVYEEFELSSSGLKHPDYKLGKKAISLLALFIRLRKESLSIENYQNDYKKIFDFINTKSDDENAFVNVVNSKTLYKDVDDNFDIAGFGISKGLASTSRLANELFEKEAENYKNKEIQKFLDSLTNEARKLIEENKEYFIQIAAILLSFKEYHPTLLNIFEYEDIHRNNFFKYSITNPVFENKIALNELNKQASAAINQSKIIYSLGLSYALVDPMLNILLPQVALWFTSSLNTPENSQNKDNKSNLAYLITNKVVNLGKMNFEQIQNFVSVFLGNSNEGVFNNFENDAKSNLFVDLDYLELIGINENSRKKNDEQELVFGINFKKTIYEFIDAVTYPHTLDNVVVFNDVASYLVKVNQAYLVKNNKTIYTGEIPTNNKLFNEFLLKNKDESWMLNVNGSQFIIVGTDTTSDYLYPVVDENNLQVNTSQQAIVYVNQKGFERVKTFSESPNIKEYILVKAEPKKERLLADQIESYISQQTDQSVGIKKTYLNNEIDPINPERSIRVATPRLIISSVSNFNFYIIIILITLVAISIIFIVHRYIKNKSLVIGILISQGYSPLQISLSMTVFAMFTAVFGGVFGYVVGNNLQGLLMNVFSNFWTLERHTEKFSIVSLMVAVFLPFLGMSILIILTSLWILRKKPIDLMSGITAIKVGSFSRRINRLFSKRNVKTKFSASLLVNSFFKLLSLAFAITITSTIIMFGISINKVFSKSIDSTYKNRHYSFKLNLATPTLEGGPLTKLNYDEIKNSLYVPLGTPGEANLVDGTYFKPGWSNAINGDRSQKNNGDPKDYLPHVFSAFSMNIIVEGAIRFNLWDLIYNSLPDTQKFRVDKIVSEMGKLLEQTQFDETSPYKLIQNPENGNFYYGSVSDPKNYFKYFDDLQGVRGFFYMRWNAIENTYNHEPITTSRDIFADDYYGDFPNQKNISLRNVYRQFLVRAYTKLHQSENHRIAKELEEKGTQSFPREDYFLSLGGVVFDQRFDETYSYASANFEGTTRSLNIYGYKSDSKFIKIIDENDVDLMQEIAKFETKTIDGKKVYPVVVNTVSSKKYKLGIGSTFGVSILNKATRYSHQIKQENFDNNVIFEVVGINPTFINEEFITSQEIVNEITDLNKIALRENQEIFNGILTSRDKPAQLIGSSSIYSASGYWPAITNFEFKGNESAIYDAIFDESGPLRSVSGLNLSEQQILRWLNSNASSLDELKNNESQRDAALQKYAQVYGSLYASVSSSIDSKDVESGFVTNISSAVNNLTVAILIISLIISVIILVIISVILIAENEKNIAIFAILGYNNKERLILFFSIFVPFIIFAILLSSVFVLAIIFTFNFFLINAASIALPLSLKFWHMLVTFLAVAAIISVTSIFSWIGINKIKPIMLLKGK</sequence>
<evidence type="ECO:0000259" key="9">
    <source>
        <dbReference type="Pfam" id="PF02687"/>
    </source>
</evidence>
<dbReference type="HOGENOM" id="CLU_227594_0_0_14"/>
<accession>Q98PE9</accession>
<keyword evidence="7" id="KW-0175">Coiled coil</keyword>
<dbReference type="Proteomes" id="UP000000528">
    <property type="component" value="Chromosome"/>
</dbReference>
<dbReference type="STRING" id="272635.gene:17577385"/>
<evidence type="ECO:0000256" key="1">
    <source>
        <dbReference type="ARBA" id="ARBA00004651"/>
    </source>
</evidence>
<evidence type="ECO:0000256" key="6">
    <source>
        <dbReference type="ARBA" id="ARBA00038076"/>
    </source>
</evidence>
<keyword evidence="2" id="KW-1003">Cell membrane</keyword>
<dbReference type="PANTHER" id="PTHR30572">
    <property type="entry name" value="MEMBRANE COMPONENT OF TRANSPORTER-RELATED"/>
    <property type="match status" value="1"/>
</dbReference>
<evidence type="ECO:0000313" key="10">
    <source>
        <dbReference type="EMBL" id="CAC13947.1"/>
    </source>
</evidence>
<feature type="transmembrane region" description="Helical" evidence="8">
    <location>
        <begin position="1782"/>
        <end position="1804"/>
    </location>
</feature>
<dbReference type="eggNOG" id="COG0577">
    <property type="taxonomic scope" value="Bacteria"/>
</dbReference>
<evidence type="ECO:0000256" key="4">
    <source>
        <dbReference type="ARBA" id="ARBA00022989"/>
    </source>
</evidence>
<feature type="transmembrane region" description="Helical" evidence="8">
    <location>
        <begin position="1829"/>
        <end position="1857"/>
    </location>
</feature>
<feature type="transmembrane region" description="Helical" evidence="8">
    <location>
        <begin position="2515"/>
        <end position="2542"/>
    </location>
</feature>
<organism evidence="11">
    <name type="scientific">Mycoplasmopsis pulmonis (strain UAB CTIP)</name>
    <name type="common">Mycoplasma pulmonis</name>
    <dbReference type="NCBI Taxonomy" id="272635"/>
    <lineage>
        <taxon>Bacteria</taxon>
        <taxon>Bacillati</taxon>
        <taxon>Mycoplasmatota</taxon>
        <taxon>Mycoplasmoidales</taxon>
        <taxon>Metamycoplasmataceae</taxon>
        <taxon>Mycoplasmopsis</taxon>
    </lineage>
</organism>
<protein>
    <submittedName>
        <fullName evidence="10">ABC TRANSPORTER PERMEASE PROTEIN</fullName>
    </submittedName>
</protein>
<feature type="transmembrane region" description="Helical" evidence="8">
    <location>
        <begin position="2470"/>
        <end position="2494"/>
    </location>
</feature>
<dbReference type="KEGG" id="mpu:MYPU_7740"/>
<dbReference type="PANTHER" id="PTHR30572:SF4">
    <property type="entry name" value="ABC TRANSPORTER PERMEASE YTRF"/>
    <property type="match status" value="1"/>
</dbReference>
<evidence type="ECO:0000256" key="8">
    <source>
        <dbReference type="SAM" id="Phobius"/>
    </source>
</evidence>
<evidence type="ECO:0000313" key="11">
    <source>
        <dbReference type="Proteomes" id="UP000000528"/>
    </source>
</evidence>
<keyword evidence="5 8" id="KW-0472">Membrane</keyword>
<name>Q98PE9_MYCPU</name>
<dbReference type="PIR" id="F90608">
    <property type="entry name" value="F90608"/>
</dbReference>
<dbReference type="InterPro" id="IPR050250">
    <property type="entry name" value="Macrolide_Exporter_MacB"/>
</dbReference>
<keyword evidence="4 8" id="KW-1133">Transmembrane helix</keyword>
<dbReference type="Pfam" id="PF02687">
    <property type="entry name" value="FtsX"/>
    <property type="match status" value="2"/>
</dbReference>
<evidence type="ECO:0000256" key="2">
    <source>
        <dbReference type="ARBA" id="ARBA00022475"/>
    </source>
</evidence>
<feature type="transmembrane region" description="Helical" evidence="8">
    <location>
        <begin position="1902"/>
        <end position="1923"/>
    </location>
</feature>
<feature type="domain" description="ABC3 transporter permease C-terminal" evidence="9">
    <location>
        <begin position="1742"/>
        <end position="1861"/>
    </location>
</feature>
<comment type="similarity">
    <text evidence="6">Belongs to the ABC-4 integral membrane protein family.</text>
</comment>
<feature type="coiled-coil region" evidence="7">
    <location>
        <begin position="1333"/>
        <end position="1360"/>
    </location>
</feature>